<evidence type="ECO:0000313" key="2">
    <source>
        <dbReference type="EMBL" id="MPC86190.1"/>
    </source>
</evidence>
<dbReference type="Proteomes" id="UP000324222">
    <property type="component" value="Unassembled WGS sequence"/>
</dbReference>
<evidence type="ECO:0000313" key="3">
    <source>
        <dbReference type="Proteomes" id="UP000324222"/>
    </source>
</evidence>
<sequence>MPPPSPLPHHACSLVLPSHPLVFPLPGHRRYSPISPITATRSTLTPHPHFSRHKSFYAYISTSPPPPDPFLHHPLHTRSSPPTPTKPIPSCPALPLHLSPSFPFPLTCPFPPPGSGQPEPRVRHEKWMSNKRVI</sequence>
<proteinExistence type="predicted"/>
<organism evidence="2 3">
    <name type="scientific">Portunus trituberculatus</name>
    <name type="common">Swimming crab</name>
    <name type="synonym">Neptunus trituberculatus</name>
    <dbReference type="NCBI Taxonomy" id="210409"/>
    <lineage>
        <taxon>Eukaryota</taxon>
        <taxon>Metazoa</taxon>
        <taxon>Ecdysozoa</taxon>
        <taxon>Arthropoda</taxon>
        <taxon>Crustacea</taxon>
        <taxon>Multicrustacea</taxon>
        <taxon>Malacostraca</taxon>
        <taxon>Eumalacostraca</taxon>
        <taxon>Eucarida</taxon>
        <taxon>Decapoda</taxon>
        <taxon>Pleocyemata</taxon>
        <taxon>Brachyura</taxon>
        <taxon>Eubrachyura</taxon>
        <taxon>Portunoidea</taxon>
        <taxon>Portunidae</taxon>
        <taxon>Portuninae</taxon>
        <taxon>Portunus</taxon>
    </lineage>
</organism>
<name>A0A5B7INQ1_PORTR</name>
<reference evidence="2 3" key="1">
    <citation type="submission" date="2019-05" db="EMBL/GenBank/DDBJ databases">
        <title>Another draft genome of Portunus trituberculatus and its Hox gene families provides insights of decapod evolution.</title>
        <authorList>
            <person name="Jeong J.-H."/>
            <person name="Song I."/>
            <person name="Kim S."/>
            <person name="Choi T."/>
            <person name="Kim D."/>
            <person name="Ryu S."/>
            <person name="Kim W."/>
        </authorList>
    </citation>
    <scope>NUCLEOTIDE SEQUENCE [LARGE SCALE GENOMIC DNA]</scope>
    <source>
        <tissue evidence="2">Muscle</tissue>
    </source>
</reference>
<gene>
    <name evidence="2" type="ORF">E2C01_081007</name>
</gene>
<keyword evidence="3" id="KW-1185">Reference proteome</keyword>
<dbReference type="AlphaFoldDB" id="A0A5B7INQ1"/>
<comment type="caution">
    <text evidence="2">The sequence shown here is derived from an EMBL/GenBank/DDBJ whole genome shotgun (WGS) entry which is preliminary data.</text>
</comment>
<feature type="region of interest" description="Disordered" evidence="1">
    <location>
        <begin position="68"/>
        <end position="90"/>
    </location>
</feature>
<accession>A0A5B7INQ1</accession>
<feature type="region of interest" description="Disordered" evidence="1">
    <location>
        <begin position="113"/>
        <end position="134"/>
    </location>
</feature>
<feature type="compositionally biased region" description="Pro residues" evidence="1">
    <location>
        <begin position="81"/>
        <end position="90"/>
    </location>
</feature>
<dbReference type="EMBL" id="VSRR010070725">
    <property type="protein sequence ID" value="MPC86190.1"/>
    <property type="molecule type" value="Genomic_DNA"/>
</dbReference>
<evidence type="ECO:0000256" key="1">
    <source>
        <dbReference type="SAM" id="MobiDB-lite"/>
    </source>
</evidence>
<protein>
    <submittedName>
        <fullName evidence="2">Uncharacterized protein</fullName>
    </submittedName>
</protein>